<proteinExistence type="predicted"/>
<protein>
    <submittedName>
        <fullName evidence="6">Isoprenylcysteine carboxyl methyltransferase</fullName>
    </submittedName>
</protein>
<keyword evidence="6" id="KW-0808">Transferase</keyword>
<gene>
    <name evidence="6" type="ORF">AQJ91_36955</name>
</gene>
<sequence length="210" mass="21472">MTGWAWVALALYAVWLAAAFGIRTLIQRRRTGDSGFRGLSGTPGSAAWWAGVLFVAALLGAFAAPAATLAGMPVLVQDAPAVHGAGMAVAVLGIVGTLIAQRAMGASWRVGVDADERTALVSDGAFARVRNPIFTAMAVTGLGLTLMVPNILALAALAALVTAVELQVRVVEEPYLSAVHGPAYAAYAATAGRFLPGLGRQRAAGTDVHP</sequence>
<dbReference type="Proteomes" id="UP000053260">
    <property type="component" value="Unassembled WGS sequence"/>
</dbReference>
<dbReference type="PANTHER" id="PTHR12714:SF9">
    <property type="entry name" value="PROTEIN-S-ISOPRENYLCYSTEINE O-METHYLTRANSFERASE"/>
    <property type="match status" value="1"/>
</dbReference>
<name>A0A101UST5_9ACTN</name>
<dbReference type="RefSeq" id="WP_067030666.1">
    <property type="nucleotide sequence ID" value="NZ_KQ949107.1"/>
</dbReference>
<evidence type="ECO:0000256" key="4">
    <source>
        <dbReference type="ARBA" id="ARBA00023136"/>
    </source>
</evidence>
<evidence type="ECO:0000256" key="1">
    <source>
        <dbReference type="ARBA" id="ARBA00004127"/>
    </source>
</evidence>
<dbReference type="GO" id="GO:0008168">
    <property type="term" value="F:methyltransferase activity"/>
    <property type="evidence" value="ECO:0007669"/>
    <property type="project" value="UniProtKB-KW"/>
</dbReference>
<evidence type="ECO:0000313" key="7">
    <source>
        <dbReference type="Proteomes" id="UP000053260"/>
    </source>
</evidence>
<keyword evidence="3 5" id="KW-1133">Transmembrane helix</keyword>
<feature type="transmembrane region" description="Helical" evidence="5">
    <location>
        <begin position="81"/>
        <end position="100"/>
    </location>
</feature>
<feature type="transmembrane region" description="Helical" evidence="5">
    <location>
        <begin position="6"/>
        <end position="26"/>
    </location>
</feature>
<reference evidence="6 7" key="1">
    <citation type="submission" date="2015-10" db="EMBL/GenBank/DDBJ databases">
        <title>Draft genome sequence of Streptomyces sp. RV15, isolated from a marine sponge.</title>
        <authorList>
            <person name="Ruckert C."/>
            <person name="Abdelmohsen U.R."/>
            <person name="Winkler A."/>
            <person name="Hentschel U."/>
            <person name="Kalinowski J."/>
            <person name="Kampfer P."/>
            <person name="Glaeser S."/>
        </authorList>
    </citation>
    <scope>NUCLEOTIDE SEQUENCE [LARGE SCALE GENOMIC DNA]</scope>
    <source>
        <strain evidence="6 7">RV15</strain>
    </source>
</reference>
<dbReference type="InterPro" id="IPR007318">
    <property type="entry name" value="Phopholipid_MeTrfase"/>
</dbReference>
<dbReference type="AlphaFoldDB" id="A0A101UST5"/>
<evidence type="ECO:0000256" key="5">
    <source>
        <dbReference type="SAM" id="Phobius"/>
    </source>
</evidence>
<evidence type="ECO:0000256" key="2">
    <source>
        <dbReference type="ARBA" id="ARBA00022692"/>
    </source>
</evidence>
<dbReference type="PANTHER" id="PTHR12714">
    <property type="entry name" value="PROTEIN-S ISOPRENYLCYSTEINE O-METHYLTRANSFERASE"/>
    <property type="match status" value="1"/>
</dbReference>
<keyword evidence="6" id="KW-0489">Methyltransferase</keyword>
<feature type="transmembrane region" description="Helical" evidence="5">
    <location>
        <begin position="133"/>
        <end position="161"/>
    </location>
</feature>
<keyword evidence="2 5" id="KW-0812">Transmembrane</keyword>
<dbReference type="Gene3D" id="1.20.120.1630">
    <property type="match status" value="1"/>
</dbReference>
<dbReference type="GO" id="GO:0012505">
    <property type="term" value="C:endomembrane system"/>
    <property type="evidence" value="ECO:0007669"/>
    <property type="project" value="UniProtKB-SubCell"/>
</dbReference>
<dbReference type="GO" id="GO:0032259">
    <property type="term" value="P:methylation"/>
    <property type="evidence" value="ECO:0007669"/>
    <property type="project" value="UniProtKB-KW"/>
</dbReference>
<keyword evidence="7" id="KW-1185">Reference proteome</keyword>
<comment type="subcellular location">
    <subcellularLocation>
        <location evidence="1">Endomembrane system</location>
        <topology evidence="1">Multi-pass membrane protein</topology>
    </subcellularLocation>
</comment>
<accession>A0A101UST5</accession>
<dbReference type="OrthoDB" id="941586at2"/>
<comment type="caution">
    <text evidence="6">The sequence shown here is derived from an EMBL/GenBank/DDBJ whole genome shotgun (WGS) entry which is preliminary data.</text>
</comment>
<keyword evidence="4 5" id="KW-0472">Membrane</keyword>
<organism evidence="6 7">
    <name type="scientific">Streptomyces dysideae</name>
    <dbReference type="NCBI Taxonomy" id="909626"/>
    <lineage>
        <taxon>Bacteria</taxon>
        <taxon>Bacillati</taxon>
        <taxon>Actinomycetota</taxon>
        <taxon>Actinomycetes</taxon>
        <taxon>Kitasatosporales</taxon>
        <taxon>Streptomycetaceae</taxon>
        <taxon>Streptomyces</taxon>
    </lineage>
</organism>
<dbReference type="Pfam" id="PF04191">
    <property type="entry name" value="PEMT"/>
    <property type="match status" value="1"/>
</dbReference>
<dbReference type="EMBL" id="LMXB01000093">
    <property type="protein sequence ID" value="KUO16218.1"/>
    <property type="molecule type" value="Genomic_DNA"/>
</dbReference>
<feature type="transmembrane region" description="Helical" evidence="5">
    <location>
        <begin position="47"/>
        <end position="69"/>
    </location>
</feature>
<evidence type="ECO:0000313" key="6">
    <source>
        <dbReference type="EMBL" id="KUO16218.1"/>
    </source>
</evidence>
<evidence type="ECO:0000256" key="3">
    <source>
        <dbReference type="ARBA" id="ARBA00022989"/>
    </source>
</evidence>
<dbReference type="STRING" id="909626.AQJ91_36955"/>